<evidence type="ECO:0000256" key="9">
    <source>
        <dbReference type="ARBA" id="ARBA00022917"/>
    </source>
</evidence>
<feature type="domain" description="Elongation factor P C-terminal" evidence="10">
    <location>
        <begin position="177"/>
        <end position="232"/>
    </location>
</feature>
<keyword evidence="9" id="KW-0648">Protein biosynthesis</keyword>
<keyword evidence="5" id="KW-0963">Cytoplasm</keyword>
<dbReference type="InterPro" id="IPR012340">
    <property type="entry name" value="NA-bd_OB-fold"/>
</dbReference>
<dbReference type="PANTHER" id="PTHR30053">
    <property type="entry name" value="ELONGATION FACTOR P"/>
    <property type="match status" value="1"/>
</dbReference>
<dbReference type="InterPro" id="IPR013185">
    <property type="entry name" value="Transl_elong_KOW-like"/>
</dbReference>
<dbReference type="AlphaFoldDB" id="W7TRC5"/>
<dbReference type="InterPro" id="IPR013852">
    <property type="entry name" value="Transl_elong_P/YeiP_CS"/>
</dbReference>
<evidence type="ECO:0000256" key="8">
    <source>
        <dbReference type="ARBA" id="ARBA00022768"/>
    </source>
</evidence>
<keyword evidence="6" id="KW-0150">Chloroplast</keyword>
<dbReference type="InterPro" id="IPR001059">
    <property type="entry name" value="Transl_elong_P/YeiP_cen"/>
</dbReference>
<comment type="similarity">
    <text evidence="4">Belongs to the elongation factor P family.</text>
</comment>
<dbReference type="GO" id="GO:0043043">
    <property type="term" value="P:peptide biosynthetic process"/>
    <property type="evidence" value="ECO:0007669"/>
    <property type="project" value="InterPro"/>
</dbReference>
<dbReference type="OrthoDB" id="10259892at2759"/>
<dbReference type="UniPathway" id="UPA00345"/>
<dbReference type="Proteomes" id="UP000019335">
    <property type="component" value="Chromosome 2"/>
</dbReference>
<accession>W7TRC5</accession>
<feature type="domain" description="Translation elongation factor P/YeiP central" evidence="11">
    <location>
        <begin position="114"/>
        <end position="169"/>
    </location>
</feature>
<dbReference type="NCBIfam" id="TIGR00038">
    <property type="entry name" value="efp"/>
    <property type="match status" value="1"/>
</dbReference>
<dbReference type="SUPFAM" id="SSF50104">
    <property type="entry name" value="Translation proteins SH3-like domain"/>
    <property type="match status" value="1"/>
</dbReference>
<evidence type="ECO:0000259" key="10">
    <source>
        <dbReference type="SMART" id="SM00841"/>
    </source>
</evidence>
<comment type="caution">
    <text evidence="12">The sequence shown here is derived from an EMBL/GenBank/DDBJ whole genome shotgun (WGS) entry which is preliminary data.</text>
</comment>
<evidence type="ECO:0000256" key="5">
    <source>
        <dbReference type="ARBA" id="ARBA00022490"/>
    </source>
</evidence>
<dbReference type="SUPFAM" id="SSF50249">
    <property type="entry name" value="Nucleic acid-binding proteins"/>
    <property type="match status" value="2"/>
</dbReference>
<dbReference type="Pfam" id="PF08207">
    <property type="entry name" value="EFP_N"/>
    <property type="match status" value="1"/>
</dbReference>
<dbReference type="Pfam" id="PF01132">
    <property type="entry name" value="EFP"/>
    <property type="match status" value="1"/>
</dbReference>
<evidence type="ECO:0000313" key="13">
    <source>
        <dbReference type="Proteomes" id="UP000019335"/>
    </source>
</evidence>
<dbReference type="GO" id="GO:0009507">
    <property type="term" value="C:chloroplast"/>
    <property type="evidence" value="ECO:0007669"/>
    <property type="project" value="UniProtKB-SubCell"/>
</dbReference>
<sequence length="233" mass="26420">MNLLRASNLDGRLHQFLVFHAFSRARPPLSSQAFPSVIYHARRCFAQINGNQVRVGNVLEYKGKLVMVKRAQAVKPGKGGAFNQVELRDIRTGLKYHERLRASESVEKVRLDDEELYDYLYEEGDKLVLMNKQDFTQIEVSRNVLSETEQKFLQEGLTLRVQFHEGSPLLVRLPRTLVVEVASTEPFSKGSQASPTFKPATLSNGEVLKVPPFVGVGEKVIINTEEMEYQSRV</sequence>
<dbReference type="FunFam" id="2.40.50.140:FF:000004">
    <property type="entry name" value="Elongation factor P"/>
    <property type="match status" value="1"/>
</dbReference>
<evidence type="ECO:0000256" key="6">
    <source>
        <dbReference type="ARBA" id="ARBA00022528"/>
    </source>
</evidence>
<keyword evidence="8 12" id="KW-0251">Elongation factor</keyword>
<dbReference type="NCBIfam" id="NF001810">
    <property type="entry name" value="PRK00529.1"/>
    <property type="match status" value="1"/>
</dbReference>
<comment type="pathway">
    <text evidence="3">Protein biosynthesis; polypeptide chain elongation.</text>
</comment>
<evidence type="ECO:0000259" key="11">
    <source>
        <dbReference type="SMART" id="SM01185"/>
    </source>
</evidence>
<dbReference type="Gene3D" id="2.40.50.140">
    <property type="entry name" value="Nucleic acid-binding proteins"/>
    <property type="match status" value="2"/>
</dbReference>
<dbReference type="Pfam" id="PF09285">
    <property type="entry name" value="Elong-fact-P_C"/>
    <property type="match status" value="1"/>
</dbReference>
<dbReference type="GO" id="GO:0005829">
    <property type="term" value="C:cytosol"/>
    <property type="evidence" value="ECO:0007669"/>
    <property type="project" value="UniProtKB-ARBA"/>
</dbReference>
<evidence type="ECO:0000256" key="4">
    <source>
        <dbReference type="ARBA" id="ARBA00009479"/>
    </source>
</evidence>
<name>W7TRC5_9STRA</name>
<dbReference type="SMART" id="SM00841">
    <property type="entry name" value="Elong-fact-P_C"/>
    <property type="match status" value="1"/>
</dbReference>
<gene>
    <name evidence="12" type="ORF">Naga_100017g15</name>
</gene>
<organism evidence="12 13">
    <name type="scientific">Nannochloropsis gaditana</name>
    <dbReference type="NCBI Taxonomy" id="72520"/>
    <lineage>
        <taxon>Eukaryota</taxon>
        <taxon>Sar</taxon>
        <taxon>Stramenopiles</taxon>
        <taxon>Ochrophyta</taxon>
        <taxon>Eustigmatophyceae</taxon>
        <taxon>Eustigmatales</taxon>
        <taxon>Monodopsidaceae</taxon>
        <taxon>Nannochloropsis</taxon>
    </lineage>
</organism>
<keyword evidence="13" id="KW-1185">Reference proteome</keyword>
<dbReference type="PANTHER" id="PTHR30053:SF14">
    <property type="entry name" value="TRANSLATION ELONGATION FACTOR KOW-LIKE DOMAIN-CONTAINING PROTEIN"/>
    <property type="match status" value="1"/>
</dbReference>
<evidence type="ECO:0000256" key="2">
    <source>
        <dbReference type="ARBA" id="ARBA00004496"/>
    </source>
</evidence>
<dbReference type="InterPro" id="IPR020599">
    <property type="entry name" value="Transl_elong_fac_P/YeiP"/>
</dbReference>
<proteinExistence type="inferred from homology"/>
<dbReference type="CDD" id="cd05794">
    <property type="entry name" value="S1_EF-P_repeat_2"/>
    <property type="match status" value="1"/>
</dbReference>
<evidence type="ECO:0000313" key="12">
    <source>
        <dbReference type="EMBL" id="EWM29800.1"/>
    </source>
</evidence>
<comment type="subcellular location">
    <subcellularLocation>
        <location evidence="2">Cytoplasm</location>
    </subcellularLocation>
    <subcellularLocation>
        <location evidence="1">Plastid</location>
        <location evidence="1">Chloroplast</location>
    </subcellularLocation>
</comment>
<dbReference type="InterPro" id="IPR014722">
    <property type="entry name" value="Rib_uL2_dom2"/>
</dbReference>
<dbReference type="GO" id="GO:0003746">
    <property type="term" value="F:translation elongation factor activity"/>
    <property type="evidence" value="ECO:0007669"/>
    <property type="project" value="UniProtKB-KW"/>
</dbReference>
<dbReference type="EMBL" id="AZIL01000116">
    <property type="protein sequence ID" value="EWM29800.1"/>
    <property type="molecule type" value="Genomic_DNA"/>
</dbReference>
<evidence type="ECO:0000256" key="7">
    <source>
        <dbReference type="ARBA" id="ARBA00022640"/>
    </source>
</evidence>
<evidence type="ECO:0000256" key="3">
    <source>
        <dbReference type="ARBA" id="ARBA00004815"/>
    </source>
</evidence>
<dbReference type="HAMAP" id="MF_00141">
    <property type="entry name" value="EF_P"/>
    <property type="match status" value="1"/>
</dbReference>
<keyword evidence="7" id="KW-0934">Plastid</keyword>
<dbReference type="InterPro" id="IPR015365">
    <property type="entry name" value="Elong-fact-P_C"/>
</dbReference>
<dbReference type="PROSITE" id="PS01275">
    <property type="entry name" value="EFP"/>
    <property type="match status" value="1"/>
</dbReference>
<dbReference type="InterPro" id="IPR011768">
    <property type="entry name" value="Transl_elongation_fac_P"/>
</dbReference>
<evidence type="ECO:0000256" key="1">
    <source>
        <dbReference type="ARBA" id="ARBA00004229"/>
    </source>
</evidence>
<dbReference type="SMART" id="SM01185">
    <property type="entry name" value="EFP"/>
    <property type="match status" value="1"/>
</dbReference>
<dbReference type="OMA" id="WSVVEFQ"/>
<dbReference type="InterPro" id="IPR008991">
    <property type="entry name" value="Translation_prot_SH3-like_sf"/>
</dbReference>
<dbReference type="Gene3D" id="2.30.30.30">
    <property type="match status" value="1"/>
</dbReference>
<protein>
    <submittedName>
        <fullName evidence="12">Translation elongation factor p</fullName>
    </submittedName>
</protein>
<reference evidence="12 13" key="1">
    <citation type="journal article" date="2014" name="Mol. Plant">
        <title>Chromosome Scale Genome Assembly and Transcriptome Profiling of Nannochloropsis gaditana in Nitrogen Depletion.</title>
        <authorList>
            <person name="Corteggiani Carpinelli E."/>
            <person name="Telatin A."/>
            <person name="Vitulo N."/>
            <person name="Forcato C."/>
            <person name="D'Angelo M."/>
            <person name="Schiavon R."/>
            <person name="Vezzi A."/>
            <person name="Giacometti G.M."/>
            <person name="Morosinotto T."/>
            <person name="Valle G."/>
        </authorList>
    </citation>
    <scope>NUCLEOTIDE SEQUENCE [LARGE SCALE GENOMIC DNA]</scope>
    <source>
        <strain evidence="12 13">B-31</strain>
    </source>
</reference>